<evidence type="ECO:0000313" key="2">
    <source>
        <dbReference type="Proteomes" id="UP001626536"/>
    </source>
</evidence>
<protein>
    <submittedName>
        <fullName evidence="1">DUF1007 family protein</fullName>
    </submittedName>
</protein>
<organism evidence="1 2">
    <name type="scientific">Methylocapsa polymorpha</name>
    <dbReference type="NCBI Taxonomy" id="3080828"/>
    <lineage>
        <taxon>Bacteria</taxon>
        <taxon>Pseudomonadati</taxon>
        <taxon>Pseudomonadota</taxon>
        <taxon>Alphaproteobacteria</taxon>
        <taxon>Hyphomicrobiales</taxon>
        <taxon>Beijerinckiaceae</taxon>
        <taxon>Methylocapsa</taxon>
    </lineage>
</organism>
<keyword evidence="2" id="KW-1185">Reference proteome</keyword>
<dbReference type="Pfam" id="PF06226">
    <property type="entry name" value="DUF1007"/>
    <property type="match status" value="1"/>
</dbReference>
<dbReference type="EMBL" id="CP136862">
    <property type="protein sequence ID" value="WOJ91380.1"/>
    <property type="molecule type" value="Genomic_DNA"/>
</dbReference>
<evidence type="ECO:0000313" key="1">
    <source>
        <dbReference type="EMBL" id="WOJ91380.1"/>
    </source>
</evidence>
<name>A0ABZ0HYE0_9HYPH</name>
<gene>
    <name evidence="1" type="ORF">RZS28_09045</name>
</gene>
<accession>A0ABZ0HYE0</accession>
<dbReference type="Proteomes" id="UP001626536">
    <property type="component" value="Chromosome"/>
</dbReference>
<proteinExistence type="predicted"/>
<dbReference type="RefSeq" id="WP_407340977.1">
    <property type="nucleotide sequence ID" value="NZ_CP136862.1"/>
</dbReference>
<reference evidence="1 2" key="1">
    <citation type="submission" date="2023-10" db="EMBL/GenBank/DDBJ databases">
        <title>Novel methanotroph of the genus Methylocapsa from a subarctic wetland.</title>
        <authorList>
            <person name="Belova S.E."/>
            <person name="Oshkin I.Y."/>
            <person name="Miroshnikov K."/>
            <person name="Dedysh S.N."/>
        </authorList>
    </citation>
    <scope>NUCLEOTIDE SEQUENCE [LARGE SCALE GENOMIC DNA]</scope>
    <source>
        <strain evidence="1 2">RX1</strain>
    </source>
</reference>
<sequence length="249" mass="27186">MSESKELISVLADAFCAAPRDDARKLGRSRNLFMRRRFCSRLFLSVIFAAALASAASAHPHVWVSAQEQVIFGAKGQIEAIRHAWVFDEMYSAFVTQGQSKDGKLMTKEELAPLAKTNVEDLAEFEFFTHAKAANAKVEFGDPTDYSLEERDDKLVVLRFTLPLKTPASASKAFSLQVYDPTYFVAFELANKDPVSFVGAPKGCSANVMGAKPLAADETKKLSESFFSGLSPGTDFGIKLATPIIIACP</sequence>
<dbReference type="InterPro" id="IPR010412">
    <property type="entry name" value="DUF1007"/>
</dbReference>